<sequence>MAAASFIFPTYCLSGPSHRYLQQQKRRPSLVVSAREEDGGAGRHFGGRLVDENMLTLRKRIHELRMADEEMNSGDCEAPEDWMEWERERRYHETYVWELMGLLQVVLLNTRPVVGLASMAALVLSLPASVLMILSHLVHSLR</sequence>
<organism evidence="2 3">
    <name type="scientific">Canna indica</name>
    <name type="common">Indian-shot</name>
    <dbReference type="NCBI Taxonomy" id="4628"/>
    <lineage>
        <taxon>Eukaryota</taxon>
        <taxon>Viridiplantae</taxon>
        <taxon>Streptophyta</taxon>
        <taxon>Embryophyta</taxon>
        <taxon>Tracheophyta</taxon>
        <taxon>Spermatophyta</taxon>
        <taxon>Magnoliopsida</taxon>
        <taxon>Liliopsida</taxon>
        <taxon>Zingiberales</taxon>
        <taxon>Cannaceae</taxon>
        <taxon>Canna</taxon>
    </lineage>
</organism>
<keyword evidence="1" id="KW-0472">Membrane</keyword>
<keyword evidence="1" id="KW-1133">Transmembrane helix</keyword>
<evidence type="ECO:0000313" key="3">
    <source>
        <dbReference type="Proteomes" id="UP001327560"/>
    </source>
</evidence>
<keyword evidence="3" id="KW-1185">Reference proteome</keyword>
<dbReference type="AlphaFoldDB" id="A0AAQ3K6L3"/>
<feature type="transmembrane region" description="Helical" evidence="1">
    <location>
        <begin position="116"/>
        <end position="138"/>
    </location>
</feature>
<keyword evidence="1" id="KW-0812">Transmembrane</keyword>
<proteinExistence type="predicted"/>
<dbReference type="PANTHER" id="PTHR33782:SF5">
    <property type="entry name" value="MEDIATOR OF RNA POLYMERASE II TRANSCRIPTION SUBUNIT"/>
    <property type="match status" value="1"/>
</dbReference>
<gene>
    <name evidence="2" type="ORF">Cni_G11581</name>
</gene>
<evidence type="ECO:0000256" key="1">
    <source>
        <dbReference type="SAM" id="Phobius"/>
    </source>
</evidence>
<dbReference type="PANTHER" id="PTHR33782">
    <property type="entry name" value="OS01G0121600 PROTEIN"/>
    <property type="match status" value="1"/>
</dbReference>
<name>A0AAQ3K6L3_9LILI</name>
<dbReference type="Proteomes" id="UP001327560">
    <property type="component" value="Chromosome 3"/>
</dbReference>
<evidence type="ECO:0000313" key="2">
    <source>
        <dbReference type="EMBL" id="WOL02862.1"/>
    </source>
</evidence>
<accession>A0AAQ3K6L3</accession>
<dbReference type="EMBL" id="CP136892">
    <property type="protein sequence ID" value="WOL02862.1"/>
    <property type="molecule type" value="Genomic_DNA"/>
</dbReference>
<reference evidence="2 3" key="1">
    <citation type="submission" date="2023-10" db="EMBL/GenBank/DDBJ databases">
        <title>Chromosome-scale genome assembly provides insights into flower coloration mechanisms of Canna indica.</title>
        <authorList>
            <person name="Li C."/>
        </authorList>
    </citation>
    <scope>NUCLEOTIDE SEQUENCE [LARGE SCALE GENOMIC DNA]</scope>
    <source>
        <tissue evidence="2">Flower</tissue>
    </source>
</reference>
<protein>
    <submittedName>
        <fullName evidence="2">Uncharacterized protein</fullName>
    </submittedName>
</protein>